<dbReference type="EMBL" id="CP090645">
    <property type="protein sequence ID" value="WFN24041.1"/>
    <property type="molecule type" value="Genomic_DNA"/>
</dbReference>
<dbReference type="Pfam" id="PF06666">
    <property type="entry name" value="DUF1173"/>
    <property type="match status" value="1"/>
</dbReference>
<evidence type="ECO:0000256" key="1">
    <source>
        <dbReference type="SAM" id="MobiDB-lite"/>
    </source>
</evidence>
<evidence type="ECO:0000313" key="2">
    <source>
        <dbReference type="EMBL" id="WFN24041.1"/>
    </source>
</evidence>
<sequence>MHAYRFDTTVVQADAEDLQSHLAKAYRGKIRPLCNCRDPEPGIPMYIAQFDGRFLIKRMPGTAGQHKLGCDSHELPPELSGRGAVVGQAVQDGGDEGPTTLRLDFSMSKSSGRTAPEASGKESDTVRTDGTKLTLRGLLHYLWEEAGLNRWSPAMAGRRSWYVVRRALSEALHGKTAKKAPLAQQVFVAEPWSKERDAELTARRIAAMAELMKPGKTRAMMIVIGEVKDIVPSRFGMKLILKHLPSFPFMMDTDLHRRFEKRFANAIGLWDSVDDARLVVIGTFFLGPTGIASLATLSAMVVTGNWIPFEDAYDKMIVDALSADERRFIKSLRYNLADDQALASCVLTDTVEPIALYVATPGAAPSARAALEGLIADSEIDGWLWEAGEPMPILPSPKYPRPARLALPAPTKAAGADE</sequence>
<dbReference type="Proteomes" id="UP001220209">
    <property type="component" value="Plasmid unnamed3"/>
</dbReference>
<feature type="region of interest" description="Disordered" evidence="1">
    <location>
        <begin position="91"/>
        <end position="127"/>
    </location>
</feature>
<keyword evidence="2" id="KW-0614">Plasmid</keyword>
<protein>
    <submittedName>
        <fullName evidence="2">DUF1173 domain-containing protein</fullName>
    </submittedName>
</protein>
<gene>
    <name evidence="2" type="ORF">LXE91_42400</name>
</gene>
<accession>A0ABD7YH68</accession>
<dbReference type="RefSeq" id="WP_070162870.1">
    <property type="nucleotide sequence ID" value="NZ_CABVQO010000033.1"/>
</dbReference>
<geneLocation type="plasmid" evidence="2 3">
    <name>unnamed3</name>
</geneLocation>
<dbReference type="InterPro" id="IPR009553">
    <property type="entry name" value="DUF1173"/>
</dbReference>
<reference evidence="2 3" key="1">
    <citation type="submission" date="2021-12" db="EMBL/GenBank/DDBJ databases">
        <title>Genomic and phenotypic characterization of three Burkholderia contaminans isolates recovered from different sources.</title>
        <authorList>
            <person name="Lopez De Volder A."/>
            <person name="Fan Y."/>
            <person name="Nunvar J."/>
            <person name="Herrera T."/>
            <person name="Timp W."/>
            <person name="Degrossi J."/>
        </authorList>
    </citation>
    <scope>NUCLEOTIDE SEQUENCE [LARGE SCALE GENOMIC DNA]</scope>
    <source>
        <strain evidence="2 3">LMG 23361</strain>
        <plasmid evidence="2 3">unnamed3</plasmid>
    </source>
</reference>
<evidence type="ECO:0000313" key="3">
    <source>
        <dbReference type="Proteomes" id="UP001220209"/>
    </source>
</evidence>
<organism evidence="2 3">
    <name type="scientific">Burkholderia contaminans</name>
    <dbReference type="NCBI Taxonomy" id="488447"/>
    <lineage>
        <taxon>Bacteria</taxon>
        <taxon>Pseudomonadati</taxon>
        <taxon>Pseudomonadota</taxon>
        <taxon>Betaproteobacteria</taxon>
        <taxon>Burkholderiales</taxon>
        <taxon>Burkholderiaceae</taxon>
        <taxon>Burkholderia</taxon>
        <taxon>Burkholderia cepacia complex</taxon>
    </lineage>
</organism>
<dbReference type="AlphaFoldDB" id="A0ABD7YH68"/>
<name>A0ABD7YH68_9BURK</name>
<proteinExistence type="predicted"/>